<dbReference type="InterPro" id="IPR050396">
    <property type="entry name" value="Glycosyltr_51/Transpeptidase"/>
</dbReference>
<evidence type="ECO:0000256" key="5">
    <source>
        <dbReference type="ARBA" id="ARBA00022676"/>
    </source>
</evidence>
<feature type="domain" description="Glycosyl transferase family 51" evidence="17">
    <location>
        <begin position="73"/>
        <end position="248"/>
    </location>
</feature>
<evidence type="ECO:0000256" key="8">
    <source>
        <dbReference type="ARBA" id="ARBA00022960"/>
    </source>
</evidence>
<dbReference type="Pfam" id="PF00905">
    <property type="entry name" value="Transpeptidase"/>
    <property type="match status" value="1"/>
</dbReference>
<name>A0A3B0UGR1_9ZZZZ</name>
<feature type="domain" description="Penicillin-binding protein transpeptidase" evidence="16">
    <location>
        <begin position="441"/>
        <end position="560"/>
    </location>
</feature>
<dbReference type="InterPro" id="IPR001264">
    <property type="entry name" value="Glyco_trans_51"/>
</dbReference>
<evidence type="ECO:0000259" key="16">
    <source>
        <dbReference type="Pfam" id="PF00905"/>
    </source>
</evidence>
<protein>
    <recommendedName>
        <fullName evidence="13">peptidoglycan glycosyltransferase</fullName>
        <ecNumber evidence="13">2.4.99.28</ecNumber>
    </recommendedName>
</protein>
<dbReference type="InterPro" id="IPR036950">
    <property type="entry name" value="PBP_transglycosylase"/>
</dbReference>
<dbReference type="InterPro" id="IPR023346">
    <property type="entry name" value="Lysozyme-like_dom_sf"/>
</dbReference>
<proteinExistence type="predicted"/>
<dbReference type="GO" id="GO:0006508">
    <property type="term" value="P:proteolysis"/>
    <property type="evidence" value="ECO:0007669"/>
    <property type="project" value="UniProtKB-KW"/>
</dbReference>
<dbReference type="GO" id="GO:0008955">
    <property type="term" value="F:peptidoglycan glycosyltransferase activity"/>
    <property type="evidence" value="ECO:0007669"/>
    <property type="project" value="UniProtKB-EC"/>
</dbReference>
<keyword evidence="3" id="KW-0121">Carboxypeptidase</keyword>
<dbReference type="PANTHER" id="PTHR32282">
    <property type="entry name" value="BINDING PROTEIN TRANSPEPTIDASE, PUTATIVE-RELATED"/>
    <property type="match status" value="1"/>
</dbReference>
<dbReference type="AlphaFoldDB" id="A0A3B0UGR1"/>
<dbReference type="GO" id="GO:0004180">
    <property type="term" value="F:carboxypeptidase activity"/>
    <property type="evidence" value="ECO:0007669"/>
    <property type="project" value="UniProtKB-KW"/>
</dbReference>
<evidence type="ECO:0000256" key="2">
    <source>
        <dbReference type="ARBA" id="ARBA00022475"/>
    </source>
</evidence>
<evidence type="ECO:0000256" key="15">
    <source>
        <dbReference type="SAM" id="Phobius"/>
    </source>
</evidence>
<keyword evidence="10 15" id="KW-0472">Membrane</keyword>
<dbReference type="Gene3D" id="3.40.710.10">
    <property type="entry name" value="DD-peptidase/beta-lactamase superfamily"/>
    <property type="match status" value="2"/>
</dbReference>
<evidence type="ECO:0000256" key="7">
    <source>
        <dbReference type="ARBA" id="ARBA00022801"/>
    </source>
</evidence>
<feature type="transmembrane region" description="Helical" evidence="15">
    <location>
        <begin position="21"/>
        <end position="46"/>
    </location>
</feature>
<keyword evidence="6 18" id="KW-0808">Transferase</keyword>
<keyword evidence="15" id="KW-1133">Transmembrane helix</keyword>
<sequence length="590" mass="67945">MEQKKSENMEKRKRKRFNYIAKFWLLYFIGFVLVILFFYGIITGFFGKMPTFQQLENPKSNLASEVISSDGHILGTYFIENRSNVTYRQVSPYLINALIATEDVRFEEHSGIDPRALLRVLYGVLTGKHKGGGSTITQQLAKNLFPRGKLNKLQLVVRKFQEWVTAVKLERYYSKEEIIAMYLNTVFFGHNAYGIKSAAKTFFDKTPDSLNLQESALLAGVVNMPTHYSPILHPKASLERRNLVLSQMAKYGYITKAVRDSIQKLPLGVEHYGLLSHNTGEARYFREYLRRVMNKWCALHFKSNGQPYNLYKDGLRIYTTIDTRIQRDAEDAVHEYLSGHLQPAFYAHWKDQPHAPFVFPGATAQEIKIQVKKIMEQAMRRSERYRLMNKDGIPPDSIQMSFNKPVRMKVFSWKGIVDTTMTPMDSIRYYKYFLNAGLLSMEPQTGYVRAYVGGIDYRFFKYDHVTQAKRQVGSTFKPFLYTLAMQEGEYSPCYKVPNISYSVPLPNGKFWTPHNADSRRIGQEVTLKWALANSNNWISAWLISRFSPQAVIQMAHKMGVTSYIPPVPSIALGTPDLSLYEMVGAMNTFP</sequence>
<dbReference type="PANTHER" id="PTHR32282:SF11">
    <property type="entry name" value="PENICILLIN-BINDING PROTEIN 1B"/>
    <property type="match status" value="1"/>
</dbReference>
<evidence type="ECO:0000256" key="14">
    <source>
        <dbReference type="ARBA" id="ARBA00049902"/>
    </source>
</evidence>
<keyword evidence="12" id="KW-0961">Cell wall biogenesis/degradation</keyword>
<feature type="non-terminal residue" evidence="18">
    <location>
        <position position="590"/>
    </location>
</feature>
<dbReference type="GO" id="GO:0009252">
    <property type="term" value="P:peptidoglycan biosynthetic process"/>
    <property type="evidence" value="ECO:0007669"/>
    <property type="project" value="UniProtKB-KW"/>
</dbReference>
<keyword evidence="9" id="KW-0573">Peptidoglycan synthesis</keyword>
<dbReference type="SUPFAM" id="SSF53955">
    <property type="entry name" value="Lysozyme-like"/>
    <property type="match status" value="1"/>
</dbReference>
<dbReference type="Pfam" id="PF00912">
    <property type="entry name" value="Transgly"/>
    <property type="match status" value="1"/>
</dbReference>
<gene>
    <name evidence="18" type="ORF">MNBD_BACTEROID07-917</name>
</gene>
<evidence type="ECO:0000256" key="1">
    <source>
        <dbReference type="ARBA" id="ARBA00004236"/>
    </source>
</evidence>
<organism evidence="18">
    <name type="scientific">hydrothermal vent metagenome</name>
    <dbReference type="NCBI Taxonomy" id="652676"/>
    <lineage>
        <taxon>unclassified sequences</taxon>
        <taxon>metagenomes</taxon>
        <taxon>ecological metagenomes</taxon>
    </lineage>
</organism>
<evidence type="ECO:0000256" key="12">
    <source>
        <dbReference type="ARBA" id="ARBA00023316"/>
    </source>
</evidence>
<keyword evidence="2" id="KW-1003">Cell membrane</keyword>
<reference evidence="18" key="1">
    <citation type="submission" date="2018-06" db="EMBL/GenBank/DDBJ databases">
        <authorList>
            <person name="Zhirakovskaya E."/>
        </authorList>
    </citation>
    <scope>NUCLEOTIDE SEQUENCE</scope>
</reference>
<keyword evidence="5 18" id="KW-0328">Glycosyltransferase</keyword>
<evidence type="ECO:0000256" key="3">
    <source>
        <dbReference type="ARBA" id="ARBA00022645"/>
    </source>
</evidence>
<dbReference type="GO" id="GO:0008658">
    <property type="term" value="F:penicillin binding"/>
    <property type="evidence" value="ECO:0007669"/>
    <property type="project" value="InterPro"/>
</dbReference>
<evidence type="ECO:0000256" key="13">
    <source>
        <dbReference type="ARBA" id="ARBA00044770"/>
    </source>
</evidence>
<evidence type="ECO:0000256" key="9">
    <source>
        <dbReference type="ARBA" id="ARBA00022984"/>
    </source>
</evidence>
<dbReference type="GO" id="GO:0071555">
    <property type="term" value="P:cell wall organization"/>
    <property type="evidence" value="ECO:0007669"/>
    <property type="project" value="UniProtKB-KW"/>
</dbReference>
<keyword evidence="8" id="KW-0133">Cell shape</keyword>
<dbReference type="EC" id="2.4.99.28" evidence="13"/>
<keyword evidence="11" id="KW-0511">Multifunctional enzyme</keyword>
<comment type="catalytic activity">
    <reaction evidence="14">
        <text>[GlcNAc-(1-&gt;4)-Mur2Ac(oyl-L-Ala-gamma-D-Glu-L-Lys-D-Ala-D-Ala)](n)-di-trans,octa-cis-undecaprenyl diphosphate + beta-D-GlcNAc-(1-&gt;4)-Mur2Ac(oyl-L-Ala-gamma-D-Glu-L-Lys-D-Ala-D-Ala)-di-trans,octa-cis-undecaprenyl diphosphate = [GlcNAc-(1-&gt;4)-Mur2Ac(oyl-L-Ala-gamma-D-Glu-L-Lys-D-Ala-D-Ala)](n+1)-di-trans,octa-cis-undecaprenyl diphosphate + di-trans,octa-cis-undecaprenyl diphosphate + H(+)</text>
        <dbReference type="Rhea" id="RHEA:23708"/>
        <dbReference type="Rhea" id="RHEA-COMP:9602"/>
        <dbReference type="Rhea" id="RHEA-COMP:9603"/>
        <dbReference type="ChEBI" id="CHEBI:15378"/>
        <dbReference type="ChEBI" id="CHEBI:58405"/>
        <dbReference type="ChEBI" id="CHEBI:60033"/>
        <dbReference type="ChEBI" id="CHEBI:78435"/>
        <dbReference type="EC" id="2.4.99.28"/>
    </reaction>
</comment>
<keyword evidence="4" id="KW-0645">Protease</keyword>
<comment type="subcellular location">
    <subcellularLocation>
        <location evidence="1">Cell membrane</location>
    </subcellularLocation>
</comment>
<dbReference type="GO" id="GO:0008360">
    <property type="term" value="P:regulation of cell shape"/>
    <property type="evidence" value="ECO:0007669"/>
    <property type="project" value="UniProtKB-KW"/>
</dbReference>
<dbReference type="InterPro" id="IPR001460">
    <property type="entry name" value="PCN-bd_Tpept"/>
</dbReference>
<dbReference type="SUPFAM" id="SSF56601">
    <property type="entry name" value="beta-lactamase/transpeptidase-like"/>
    <property type="match status" value="1"/>
</dbReference>
<evidence type="ECO:0000256" key="6">
    <source>
        <dbReference type="ARBA" id="ARBA00022679"/>
    </source>
</evidence>
<dbReference type="Gene3D" id="1.10.3810.10">
    <property type="entry name" value="Biosynthetic peptidoglycan transglycosylase-like"/>
    <property type="match status" value="1"/>
</dbReference>
<evidence type="ECO:0000313" key="18">
    <source>
        <dbReference type="EMBL" id="VAW30211.1"/>
    </source>
</evidence>
<evidence type="ECO:0000256" key="11">
    <source>
        <dbReference type="ARBA" id="ARBA00023268"/>
    </source>
</evidence>
<keyword evidence="7" id="KW-0378">Hydrolase</keyword>
<evidence type="ECO:0000256" key="4">
    <source>
        <dbReference type="ARBA" id="ARBA00022670"/>
    </source>
</evidence>
<dbReference type="InterPro" id="IPR012338">
    <property type="entry name" value="Beta-lactam/transpept-like"/>
</dbReference>
<accession>A0A3B0UGR1</accession>
<keyword evidence="15" id="KW-0812">Transmembrane</keyword>
<evidence type="ECO:0000256" key="10">
    <source>
        <dbReference type="ARBA" id="ARBA00023136"/>
    </source>
</evidence>
<evidence type="ECO:0000259" key="17">
    <source>
        <dbReference type="Pfam" id="PF00912"/>
    </source>
</evidence>
<dbReference type="GO" id="GO:0030288">
    <property type="term" value="C:outer membrane-bounded periplasmic space"/>
    <property type="evidence" value="ECO:0007669"/>
    <property type="project" value="TreeGrafter"/>
</dbReference>
<dbReference type="EMBL" id="UOET01000487">
    <property type="protein sequence ID" value="VAW30211.1"/>
    <property type="molecule type" value="Genomic_DNA"/>
</dbReference>
<dbReference type="FunFam" id="1.10.3810.10:FF:000001">
    <property type="entry name" value="Penicillin-binding protein 1A"/>
    <property type="match status" value="1"/>
</dbReference>
<dbReference type="GO" id="GO:0005886">
    <property type="term" value="C:plasma membrane"/>
    <property type="evidence" value="ECO:0007669"/>
    <property type="project" value="UniProtKB-SubCell"/>
</dbReference>